<dbReference type="Gene3D" id="3.40.50.300">
    <property type="entry name" value="P-loop containing nucleotide triphosphate hydrolases"/>
    <property type="match status" value="2"/>
</dbReference>
<dbReference type="eggNOG" id="COG0572">
    <property type="taxonomic scope" value="Bacteria"/>
</dbReference>
<dbReference type="STRING" id="446469.Sked_29260"/>
<sequence length="221" mass="24065">MTSQHTSDGDLVPGLVVDLQAGLRQARSSRRYLLGIAGAPGAGKSTLAERLVDALRAAGVPAVLVPMDGFHLAQRELDRLDRADRKGAPDTFDVGGYVALLARLRDATDAVYAPEFRREIEEPVAGAVRVGPEVEVVVTEGNYLLLDDGPWSAVRDLLDQSWFLEVPDALRRERLVARHERYGRSPHDAREWALGPDERNAVLVAASAARADRTVRLADEG</sequence>
<dbReference type="NCBIfam" id="NF006743">
    <property type="entry name" value="PRK09270.1-2"/>
    <property type="match status" value="1"/>
</dbReference>
<proteinExistence type="predicted"/>
<dbReference type="RefSeq" id="WP_012867897.1">
    <property type="nucleotide sequence ID" value="NC_013521.1"/>
</dbReference>
<evidence type="ECO:0000313" key="2">
    <source>
        <dbReference type="EMBL" id="ACZ22828.1"/>
    </source>
</evidence>
<dbReference type="GO" id="GO:0005524">
    <property type="term" value="F:ATP binding"/>
    <property type="evidence" value="ECO:0007669"/>
    <property type="project" value="InterPro"/>
</dbReference>
<evidence type="ECO:0000259" key="1">
    <source>
        <dbReference type="Pfam" id="PF00485"/>
    </source>
</evidence>
<evidence type="ECO:0000313" key="3">
    <source>
        <dbReference type="Proteomes" id="UP000000322"/>
    </source>
</evidence>
<reference evidence="2 3" key="1">
    <citation type="journal article" date="2009" name="Stand. Genomic Sci.">
        <title>Complete genome sequence of Sanguibacter keddieii type strain (ST-74).</title>
        <authorList>
            <person name="Ivanova N."/>
            <person name="Sikorski J."/>
            <person name="Sims D."/>
            <person name="Brettin T."/>
            <person name="Detter J.C."/>
            <person name="Han C."/>
            <person name="Lapidus A."/>
            <person name="Copeland A."/>
            <person name="Glavina Del Rio T."/>
            <person name="Nolan M."/>
            <person name="Chen F."/>
            <person name="Lucas S."/>
            <person name="Tice H."/>
            <person name="Cheng J.F."/>
            <person name="Bruce D."/>
            <person name="Goodwin L."/>
            <person name="Pitluck S."/>
            <person name="Pati A."/>
            <person name="Mavromatis K."/>
            <person name="Chen A."/>
            <person name="Palaniappan K."/>
            <person name="D'haeseleer P."/>
            <person name="Chain P."/>
            <person name="Bristow J."/>
            <person name="Eisen J.A."/>
            <person name="Markowitz V."/>
            <person name="Hugenholtz P."/>
            <person name="Goker M."/>
            <person name="Pukall R."/>
            <person name="Klenk H.P."/>
            <person name="Kyrpides N.C."/>
        </authorList>
    </citation>
    <scope>NUCLEOTIDE SEQUENCE [LARGE SCALE GENOMIC DNA]</scope>
    <source>
        <strain evidence="3">ATCC 51767 / DSM 10542 / NCFB 3025 / ST-74</strain>
    </source>
</reference>
<dbReference type="SUPFAM" id="SSF52540">
    <property type="entry name" value="P-loop containing nucleoside triphosphate hydrolases"/>
    <property type="match status" value="1"/>
</dbReference>
<accession>D1BBQ7</accession>
<dbReference type="Pfam" id="PF00485">
    <property type="entry name" value="PRK"/>
    <property type="match status" value="1"/>
</dbReference>
<keyword evidence="3" id="KW-1185">Reference proteome</keyword>
<dbReference type="KEGG" id="ske:Sked_29260"/>
<name>D1BBQ7_SANKS</name>
<dbReference type="OrthoDB" id="3192509at2"/>
<gene>
    <name evidence="2" type="ordered locus">Sked_29260</name>
</gene>
<protein>
    <submittedName>
        <fullName evidence="2">Panthothenate kinase</fullName>
    </submittedName>
</protein>
<organism evidence="2 3">
    <name type="scientific">Sanguibacter keddieii (strain ATCC 51767 / DSM 10542 / NCFB 3025 / ST-74)</name>
    <dbReference type="NCBI Taxonomy" id="446469"/>
    <lineage>
        <taxon>Bacteria</taxon>
        <taxon>Bacillati</taxon>
        <taxon>Actinomycetota</taxon>
        <taxon>Actinomycetes</taxon>
        <taxon>Micrococcales</taxon>
        <taxon>Sanguibacteraceae</taxon>
        <taxon>Sanguibacter</taxon>
    </lineage>
</organism>
<dbReference type="AlphaFoldDB" id="D1BBQ7"/>
<dbReference type="InterPro" id="IPR027417">
    <property type="entry name" value="P-loop_NTPase"/>
</dbReference>
<keyword evidence="2" id="KW-0418">Kinase</keyword>
<dbReference type="InterPro" id="IPR006083">
    <property type="entry name" value="PRK/URK"/>
</dbReference>
<keyword evidence="2" id="KW-0808">Transferase</keyword>
<dbReference type="HOGENOM" id="CLU_067202_2_1_11"/>
<dbReference type="PANTHER" id="PTHR10285">
    <property type="entry name" value="URIDINE KINASE"/>
    <property type="match status" value="1"/>
</dbReference>
<dbReference type="Proteomes" id="UP000000322">
    <property type="component" value="Chromosome"/>
</dbReference>
<dbReference type="GO" id="GO:0016301">
    <property type="term" value="F:kinase activity"/>
    <property type="evidence" value="ECO:0007669"/>
    <property type="project" value="UniProtKB-KW"/>
</dbReference>
<feature type="domain" description="Phosphoribulokinase/uridine kinase" evidence="1">
    <location>
        <begin position="34"/>
        <end position="97"/>
    </location>
</feature>
<dbReference type="EMBL" id="CP001819">
    <property type="protein sequence ID" value="ACZ22828.1"/>
    <property type="molecule type" value="Genomic_DNA"/>
</dbReference>